<dbReference type="PANTHER" id="PTHR43180">
    <property type="entry name" value="3-OXOACYL-(ACYL-CARRIER-PROTEIN) REDUCTASE (AFU_ORTHOLOGUE AFUA_6G11210)"/>
    <property type="match status" value="1"/>
</dbReference>
<dbReference type="GO" id="GO:0008202">
    <property type="term" value="P:steroid metabolic process"/>
    <property type="evidence" value="ECO:0007669"/>
    <property type="project" value="UniProtKB-KW"/>
</dbReference>
<dbReference type="PRINTS" id="PR00080">
    <property type="entry name" value="SDRFAMILY"/>
</dbReference>
<dbReference type="EMBL" id="BANX01000034">
    <property type="protein sequence ID" value="GAC70368.1"/>
    <property type="molecule type" value="Genomic_DNA"/>
</dbReference>
<name>M0QP99_9ACTN</name>
<evidence type="ECO:0000256" key="4">
    <source>
        <dbReference type="ARBA" id="ARBA00023098"/>
    </source>
</evidence>
<reference evidence="7 8" key="1">
    <citation type="submission" date="2013-01" db="EMBL/GenBank/DDBJ databases">
        <title>Whole genome shotgun sequence of Gordonia soli NBRC 108243.</title>
        <authorList>
            <person name="Isaki-Nakamura S."/>
            <person name="Hosoyama A."/>
            <person name="Tsuchikane K."/>
            <person name="Ando Y."/>
            <person name="Baba S."/>
            <person name="Ohji S."/>
            <person name="Hamada M."/>
            <person name="Tamura T."/>
            <person name="Yamazoe A."/>
            <person name="Yamazaki S."/>
            <person name="Fujita N."/>
        </authorList>
    </citation>
    <scope>NUCLEOTIDE SEQUENCE [LARGE SCALE GENOMIC DNA]</scope>
    <source>
        <strain evidence="7 8">NBRC 108243</strain>
    </source>
</reference>
<dbReference type="GO" id="GO:0016491">
    <property type="term" value="F:oxidoreductase activity"/>
    <property type="evidence" value="ECO:0007669"/>
    <property type="project" value="UniProtKB-KW"/>
</dbReference>
<feature type="region of interest" description="Disordered" evidence="6">
    <location>
        <begin position="253"/>
        <end position="304"/>
    </location>
</feature>
<dbReference type="Gene3D" id="3.40.50.720">
    <property type="entry name" value="NAD(P)-binding Rossmann-like Domain"/>
    <property type="match status" value="1"/>
</dbReference>
<dbReference type="Pfam" id="PF13561">
    <property type="entry name" value="adh_short_C2"/>
    <property type="match status" value="1"/>
</dbReference>
<dbReference type="RefSeq" id="WP_007624331.1">
    <property type="nucleotide sequence ID" value="NZ_BANX01000034.1"/>
</dbReference>
<organism evidence="7 8">
    <name type="scientific">Gordonia soli NBRC 108243</name>
    <dbReference type="NCBI Taxonomy" id="1223545"/>
    <lineage>
        <taxon>Bacteria</taxon>
        <taxon>Bacillati</taxon>
        <taxon>Actinomycetota</taxon>
        <taxon>Actinomycetes</taxon>
        <taxon>Mycobacteriales</taxon>
        <taxon>Gordoniaceae</taxon>
        <taxon>Gordonia</taxon>
    </lineage>
</organism>
<proteinExistence type="inferred from homology"/>
<dbReference type="SUPFAM" id="SSF51735">
    <property type="entry name" value="NAD(P)-binding Rossmann-fold domains"/>
    <property type="match status" value="1"/>
</dbReference>
<evidence type="ECO:0000256" key="5">
    <source>
        <dbReference type="ARBA" id="ARBA00023221"/>
    </source>
</evidence>
<keyword evidence="8" id="KW-1185">Reference proteome</keyword>
<evidence type="ECO:0000256" key="6">
    <source>
        <dbReference type="SAM" id="MobiDB-lite"/>
    </source>
</evidence>
<keyword evidence="4" id="KW-0443">Lipid metabolism</keyword>
<dbReference type="InterPro" id="IPR002347">
    <property type="entry name" value="SDR_fam"/>
</dbReference>
<dbReference type="PRINTS" id="PR00081">
    <property type="entry name" value="GDHRDH"/>
</dbReference>
<evidence type="ECO:0000256" key="2">
    <source>
        <dbReference type="ARBA" id="ARBA00023002"/>
    </source>
</evidence>
<dbReference type="STRING" id="1223545.GS4_34_00540"/>
<dbReference type="eggNOG" id="COG1028">
    <property type="taxonomic scope" value="Bacteria"/>
</dbReference>
<sequence length="304" mass="30578">MVNELSGKVAIVTGGASGLGQGIAEKFVAEGARVAIADIDDEGGAALAAALGDRASFHHLDVSDPDAVGALTDSVVEQFGGLDVMVNNAGVSGTMHPSYVSDDLADFHTVLGVNLLGVMAGTKHAARQMASTGGSIINISSIGGIQAGGSVMTYRASKAAVIHFSKSVAIELAQQDIRVNVIAPGSIPTPLLASSAVKMGADAETFTAIIRSMMAANRPLAREGTAEDVAEAALFFATDRSRYVTATLLPVDGGTIAGPPRPPAGGAAPSSESAPDQPTAEDDLVDTVATTADDVDSQASITHA</sequence>
<dbReference type="NCBIfam" id="NF005559">
    <property type="entry name" value="PRK07231.1"/>
    <property type="match status" value="1"/>
</dbReference>
<dbReference type="InterPro" id="IPR036291">
    <property type="entry name" value="NAD(P)-bd_dom_sf"/>
</dbReference>
<dbReference type="FunFam" id="3.40.50.720:FF:000084">
    <property type="entry name" value="Short-chain dehydrogenase reductase"/>
    <property type="match status" value="1"/>
</dbReference>
<dbReference type="AlphaFoldDB" id="M0QP99"/>
<comment type="caution">
    <text evidence="7">The sequence shown here is derived from an EMBL/GenBank/DDBJ whole genome shotgun (WGS) entry which is preliminary data.</text>
</comment>
<evidence type="ECO:0000313" key="7">
    <source>
        <dbReference type="EMBL" id="GAC70368.1"/>
    </source>
</evidence>
<gene>
    <name evidence="7" type="ORF">GS4_34_00540</name>
</gene>
<evidence type="ECO:0000256" key="3">
    <source>
        <dbReference type="ARBA" id="ARBA00023027"/>
    </source>
</evidence>
<keyword evidence="3" id="KW-0520">NAD</keyword>
<evidence type="ECO:0000313" key="8">
    <source>
        <dbReference type="Proteomes" id="UP000011666"/>
    </source>
</evidence>
<comment type="similarity">
    <text evidence="1">Belongs to the short-chain dehydrogenases/reductases (SDR) family.</text>
</comment>
<dbReference type="PANTHER" id="PTHR43180:SF28">
    <property type="entry name" value="NAD(P)-BINDING ROSSMANN-FOLD SUPERFAMILY PROTEIN"/>
    <property type="match status" value="1"/>
</dbReference>
<protein>
    <submittedName>
        <fullName evidence="7">Putative oxidoreductase</fullName>
    </submittedName>
</protein>
<dbReference type="OrthoDB" id="4380821at2"/>
<keyword evidence="5" id="KW-0753">Steroid metabolism</keyword>
<accession>M0QP99</accession>
<keyword evidence="2" id="KW-0560">Oxidoreductase</keyword>
<feature type="compositionally biased region" description="Low complexity" evidence="6">
    <location>
        <begin position="264"/>
        <end position="275"/>
    </location>
</feature>
<evidence type="ECO:0000256" key="1">
    <source>
        <dbReference type="ARBA" id="ARBA00006484"/>
    </source>
</evidence>
<dbReference type="Proteomes" id="UP000011666">
    <property type="component" value="Unassembled WGS sequence"/>
</dbReference>